<evidence type="ECO:0000256" key="6">
    <source>
        <dbReference type="ARBA" id="ARBA00047561"/>
    </source>
</evidence>
<dbReference type="RefSeq" id="WP_092727790.1">
    <property type="nucleotide sequence ID" value="NZ_FNGW01000016.1"/>
</dbReference>
<proteinExistence type="predicted"/>
<dbReference type="AlphaFoldDB" id="A0A1G9U9G4"/>
<dbReference type="NCBIfam" id="TIGR01470">
    <property type="entry name" value="cysG_Nterm"/>
    <property type="match status" value="1"/>
</dbReference>
<evidence type="ECO:0000313" key="9">
    <source>
        <dbReference type="EMBL" id="SDM56607.1"/>
    </source>
</evidence>
<gene>
    <name evidence="9" type="ORF">SAMN04515677_1162</name>
</gene>
<accession>A0A1G9U9G4</accession>
<dbReference type="PANTHER" id="PTHR35330">
    <property type="entry name" value="SIROHEME BIOSYNTHESIS PROTEIN MET8"/>
    <property type="match status" value="1"/>
</dbReference>
<dbReference type="GO" id="GO:0019354">
    <property type="term" value="P:siroheme biosynthetic process"/>
    <property type="evidence" value="ECO:0007669"/>
    <property type="project" value="UniProtKB-UniPathway"/>
</dbReference>
<dbReference type="InterPro" id="IPR042518">
    <property type="entry name" value="SirC_C"/>
</dbReference>
<keyword evidence="3" id="KW-0560">Oxidoreductase</keyword>
<evidence type="ECO:0000256" key="7">
    <source>
        <dbReference type="SAM" id="Coils"/>
    </source>
</evidence>
<keyword evidence="7" id="KW-0175">Coiled coil</keyword>
<dbReference type="InterPro" id="IPR006367">
    <property type="entry name" value="Sirohaem_synthase_N"/>
</dbReference>
<dbReference type="GO" id="GO:0043115">
    <property type="term" value="F:precorrin-2 dehydrogenase activity"/>
    <property type="evidence" value="ECO:0007669"/>
    <property type="project" value="UniProtKB-EC"/>
</dbReference>
<evidence type="ECO:0000256" key="5">
    <source>
        <dbReference type="ARBA" id="ARBA00023244"/>
    </source>
</evidence>
<evidence type="ECO:0000256" key="1">
    <source>
        <dbReference type="ARBA" id="ARBA00005010"/>
    </source>
</evidence>
<dbReference type="Proteomes" id="UP000199068">
    <property type="component" value="Unassembled WGS sequence"/>
</dbReference>
<dbReference type="SUPFAM" id="SSF75615">
    <property type="entry name" value="Siroheme synthase middle domains-like"/>
    <property type="match status" value="1"/>
</dbReference>
<organism evidence="9 10">
    <name type="scientific">Romboutsia lituseburensis DSM 797</name>
    <dbReference type="NCBI Taxonomy" id="1121325"/>
    <lineage>
        <taxon>Bacteria</taxon>
        <taxon>Bacillati</taxon>
        <taxon>Bacillota</taxon>
        <taxon>Clostridia</taxon>
        <taxon>Peptostreptococcales</taxon>
        <taxon>Peptostreptococcaceae</taxon>
        <taxon>Romboutsia</taxon>
    </lineage>
</organism>
<dbReference type="GO" id="GO:0004325">
    <property type="term" value="F:ferrochelatase activity"/>
    <property type="evidence" value="ECO:0007669"/>
    <property type="project" value="InterPro"/>
</dbReference>
<evidence type="ECO:0000256" key="4">
    <source>
        <dbReference type="ARBA" id="ARBA00023027"/>
    </source>
</evidence>
<dbReference type="Gene3D" id="1.10.8.610">
    <property type="entry name" value="SirC, precorrin-2 dehydrogenase, C-terminal helical domain-like"/>
    <property type="match status" value="1"/>
</dbReference>
<dbReference type="PANTHER" id="PTHR35330:SF1">
    <property type="entry name" value="SIROHEME BIOSYNTHESIS PROTEIN MET8"/>
    <property type="match status" value="1"/>
</dbReference>
<dbReference type="STRING" id="1121325.SAMN04515677_1162"/>
<reference evidence="9 10" key="1">
    <citation type="submission" date="2016-10" db="EMBL/GenBank/DDBJ databases">
        <authorList>
            <person name="de Groot N.N."/>
        </authorList>
    </citation>
    <scope>NUCLEOTIDE SEQUENCE [LARGE SCALE GENOMIC DNA]</scope>
    <source>
        <strain evidence="9 10">DSM 797</strain>
    </source>
</reference>
<dbReference type="EMBL" id="FNGW01000016">
    <property type="protein sequence ID" value="SDM56607.1"/>
    <property type="molecule type" value="Genomic_DNA"/>
</dbReference>
<dbReference type="SUPFAM" id="SSF51735">
    <property type="entry name" value="NAD(P)-binding Rossmann-fold domains"/>
    <property type="match status" value="1"/>
</dbReference>
<protein>
    <recommendedName>
        <fullName evidence="2">precorrin-2 dehydrogenase</fullName>
        <ecNumber evidence="2">1.3.1.76</ecNumber>
    </recommendedName>
</protein>
<feature type="domain" description="Siroheme synthase central" evidence="8">
    <location>
        <begin position="116"/>
        <end position="142"/>
    </location>
</feature>
<evidence type="ECO:0000256" key="3">
    <source>
        <dbReference type="ARBA" id="ARBA00023002"/>
    </source>
</evidence>
<evidence type="ECO:0000313" key="10">
    <source>
        <dbReference type="Proteomes" id="UP000199068"/>
    </source>
</evidence>
<keyword evidence="4" id="KW-0520">NAD</keyword>
<dbReference type="InterPro" id="IPR028161">
    <property type="entry name" value="Met8-like"/>
</dbReference>
<dbReference type="Pfam" id="PF14824">
    <property type="entry name" value="Sirohm_synth_M"/>
    <property type="match status" value="1"/>
</dbReference>
<feature type="coiled-coil region" evidence="7">
    <location>
        <begin position="137"/>
        <end position="179"/>
    </location>
</feature>
<comment type="pathway">
    <text evidence="1">Porphyrin-containing compound metabolism; siroheme biosynthesis; sirohydrochlorin from precorrin-2: step 1/1.</text>
</comment>
<dbReference type="InterPro" id="IPR036291">
    <property type="entry name" value="NAD(P)-bd_dom_sf"/>
</dbReference>
<evidence type="ECO:0000259" key="8">
    <source>
        <dbReference type="Pfam" id="PF14824"/>
    </source>
</evidence>
<dbReference type="EC" id="1.3.1.76" evidence="2"/>
<evidence type="ECO:0000256" key="2">
    <source>
        <dbReference type="ARBA" id="ARBA00012400"/>
    </source>
</evidence>
<dbReference type="UniPathway" id="UPA00262">
    <property type="reaction ID" value="UER00222"/>
</dbReference>
<name>A0A1G9U9G4_9FIRM</name>
<dbReference type="InterPro" id="IPR028281">
    <property type="entry name" value="Sirohaem_synthase_central"/>
</dbReference>
<keyword evidence="10" id="KW-1185">Reference proteome</keyword>
<dbReference type="Gene3D" id="3.40.50.720">
    <property type="entry name" value="NAD(P)-binding Rossmann-like Domain"/>
    <property type="match status" value="1"/>
</dbReference>
<comment type="catalytic activity">
    <reaction evidence="6">
        <text>precorrin-2 + NAD(+) = sirohydrochlorin + NADH + 2 H(+)</text>
        <dbReference type="Rhea" id="RHEA:15613"/>
        <dbReference type="ChEBI" id="CHEBI:15378"/>
        <dbReference type="ChEBI" id="CHEBI:57540"/>
        <dbReference type="ChEBI" id="CHEBI:57945"/>
        <dbReference type="ChEBI" id="CHEBI:58351"/>
        <dbReference type="ChEBI" id="CHEBI:58827"/>
        <dbReference type="EC" id="1.3.1.76"/>
    </reaction>
</comment>
<sequence length="198" mass="22561">MFYPINLKLKNIEITVIGGGEVAYRKCKNFLGFGKSVKVVSENFIEKFSTIESKVEIINDSYKEEYIKSSFIVVAATNNKEVNKKIGIYCRNNGKLVNVVDDIELSNYTVPSCVKRGDLLISISTGGNSPSLSSKIKRELENKYDNTYEEYVSLLGEIRKEIIEKIEDISERKNKLNALVNLDIEELKVIKDEYKNIK</sequence>
<keyword evidence="5" id="KW-0627">Porphyrin biosynthesis</keyword>
<dbReference type="Pfam" id="PF13241">
    <property type="entry name" value="NAD_binding_7"/>
    <property type="match status" value="1"/>
</dbReference>